<reference evidence="7" key="1">
    <citation type="journal article" date="2014" name="Science">
        <title>Nonhuman genetics. Genomic basis for the convergent evolution of electric organs.</title>
        <authorList>
            <person name="Gallant J.R."/>
            <person name="Traeger L.L."/>
            <person name="Volkening J.D."/>
            <person name="Moffett H."/>
            <person name="Chen P.H."/>
            <person name="Novina C.D."/>
            <person name="Phillips G.N.Jr."/>
            <person name="Anand R."/>
            <person name="Wells G.B."/>
            <person name="Pinch M."/>
            <person name="Guth R."/>
            <person name="Unguez G.A."/>
            <person name="Albert J.S."/>
            <person name="Zakon H.H."/>
            <person name="Samanta M.P."/>
            <person name="Sussman M.R."/>
        </authorList>
    </citation>
    <scope>NUCLEOTIDE SEQUENCE [LARGE SCALE GENOMIC DNA]</scope>
</reference>
<dbReference type="GeneTree" id="ENSGT00990000205447"/>
<proteinExistence type="inferred from homology"/>
<reference evidence="6" key="4">
    <citation type="submission" date="2025-08" db="UniProtKB">
        <authorList>
            <consortium name="Ensembl"/>
        </authorList>
    </citation>
    <scope>IDENTIFICATION</scope>
</reference>
<keyword evidence="7" id="KW-1185">Reference proteome</keyword>
<keyword evidence="4 5" id="KW-0732">Signal</keyword>
<dbReference type="SUPFAM" id="SSF57501">
    <property type="entry name" value="Cystine-knot cytokines"/>
    <property type="match status" value="1"/>
</dbReference>
<dbReference type="Proteomes" id="UP000314983">
    <property type="component" value="Chromosome 4"/>
</dbReference>
<evidence type="ECO:0000256" key="3">
    <source>
        <dbReference type="ARBA" id="ARBA00022525"/>
    </source>
</evidence>
<keyword evidence="3" id="KW-0964">Secreted</keyword>
<organism evidence="6 7">
    <name type="scientific">Electrophorus electricus</name>
    <name type="common">Electric eel</name>
    <name type="synonym">Gymnotus electricus</name>
    <dbReference type="NCBI Taxonomy" id="8005"/>
    <lineage>
        <taxon>Eukaryota</taxon>
        <taxon>Metazoa</taxon>
        <taxon>Chordata</taxon>
        <taxon>Craniata</taxon>
        <taxon>Vertebrata</taxon>
        <taxon>Euteleostomi</taxon>
        <taxon>Actinopterygii</taxon>
        <taxon>Neopterygii</taxon>
        <taxon>Teleostei</taxon>
        <taxon>Ostariophysi</taxon>
        <taxon>Gymnotiformes</taxon>
        <taxon>Gymnotoidei</taxon>
        <taxon>Gymnotidae</taxon>
        <taxon>Electrophorus</taxon>
    </lineage>
</organism>
<reference evidence="7" key="2">
    <citation type="journal article" date="2017" name="Sci. Adv.">
        <title>A tail of two voltages: Proteomic comparison of the three electric organs of the electric eel.</title>
        <authorList>
            <person name="Traeger L.L."/>
            <person name="Sabat G."/>
            <person name="Barrett-Wilt G.A."/>
            <person name="Wells G.B."/>
            <person name="Sussman M.R."/>
        </authorList>
    </citation>
    <scope>NUCLEOTIDE SEQUENCE [LARGE SCALE GENOMIC DNA]</scope>
</reference>
<dbReference type="GO" id="GO:0005125">
    <property type="term" value="F:cytokine activity"/>
    <property type="evidence" value="ECO:0007669"/>
    <property type="project" value="InterPro"/>
</dbReference>
<evidence type="ECO:0000256" key="2">
    <source>
        <dbReference type="ARBA" id="ARBA00007236"/>
    </source>
</evidence>
<evidence type="ECO:0000256" key="5">
    <source>
        <dbReference type="SAM" id="SignalP"/>
    </source>
</evidence>
<dbReference type="STRING" id="8005.ENSEEEP00000021035"/>
<protein>
    <recommendedName>
        <fullName evidence="8">Interleukin 17c</fullName>
    </recommendedName>
</protein>
<dbReference type="Ensembl" id="ENSEEET00000021270.2">
    <property type="protein sequence ID" value="ENSEEEP00000021035.2"/>
    <property type="gene ID" value="ENSEEEG00000010262.2"/>
</dbReference>
<dbReference type="Gene3D" id="2.10.90.10">
    <property type="entry name" value="Cystine-knot cytokines"/>
    <property type="match status" value="1"/>
</dbReference>
<comment type="subcellular location">
    <subcellularLocation>
        <location evidence="1">Secreted</location>
    </subcellularLocation>
</comment>
<feature type="chain" id="PRO_5044244568" description="Interleukin 17c" evidence="5">
    <location>
        <begin position="22"/>
        <end position="165"/>
    </location>
</feature>
<dbReference type="AlphaFoldDB" id="A0A4W4FAI5"/>
<reference evidence="6" key="3">
    <citation type="submission" date="2020-05" db="EMBL/GenBank/DDBJ databases">
        <title>Electrophorus electricus (electric eel) genome, fEleEle1, primary haplotype.</title>
        <authorList>
            <person name="Myers G."/>
            <person name="Meyer A."/>
            <person name="Fedrigo O."/>
            <person name="Formenti G."/>
            <person name="Rhie A."/>
            <person name="Tracey A."/>
            <person name="Sims Y."/>
            <person name="Jarvis E.D."/>
        </authorList>
    </citation>
    <scope>NUCLEOTIDE SEQUENCE [LARGE SCALE GENOMIC DNA]</scope>
</reference>
<dbReference type="InterPro" id="IPR010345">
    <property type="entry name" value="IL-17_fam"/>
</dbReference>
<evidence type="ECO:0000313" key="6">
    <source>
        <dbReference type="Ensembl" id="ENSEEEP00000021035.2"/>
    </source>
</evidence>
<dbReference type="InterPro" id="IPR029034">
    <property type="entry name" value="Cystine-knot_cytokine"/>
</dbReference>
<evidence type="ECO:0000256" key="1">
    <source>
        <dbReference type="ARBA" id="ARBA00004613"/>
    </source>
</evidence>
<evidence type="ECO:0008006" key="8">
    <source>
        <dbReference type="Google" id="ProtNLM"/>
    </source>
</evidence>
<dbReference type="Pfam" id="PF06083">
    <property type="entry name" value="IL17"/>
    <property type="match status" value="1"/>
</dbReference>
<evidence type="ECO:0000313" key="7">
    <source>
        <dbReference type="Proteomes" id="UP000314983"/>
    </source>
</evidence>
<reference evidence="6" key="5">
    <citation type="submission" date="2025-09" db="UniProtKB">
        <authorList>
            <consortium name="Ensembl"/>
        </authorList>
    </citation>
    <scope>IDENTIFICATION</scope>
</reference>
<comment type="similarity">
    <text evidence="2">Belongs to the IL-17 family.</text>
</comment>
<dbReference type="GO" id="GO:0005576">
    <property type="term" value="C:extracellular region"/>
    <property type="evidence" value="ECO:0007669"/>
    <property type="project" value="UniProtKB-SubCell"/>
</dbReference>
<sequence length="165" mass="18728">DWNLISPVLFLFLVLTDIVDAHKSKGCFPEAELPARAVKLLHRSHRNAESRRAGSAAMSCADFQRQVFSPELKHRSLSPWIIRYSETCMDHHDSSLIPSSYQVAQCLCEGCIINGTENTDYNSVPVFQNMMFLKKVKCPTDSDKYSLQIHYEEIPYACTCAVPKQ</sequence>
<evidence type="ECO:0000256" key="4">
    <source>
        <dbReference type="ARBA" id="ARBA00022729"/>
    </source>
</evidence>
<feature type="signal peptide" evidence="5">
    <location>
        <begin position="1"/>
        <end position="21"/>
    </location>
</feature>
<accession>A0A4W4FAI5</accession>
<name>A0A4W4FAI5_ELEEL</name>